<dbReference type="InterPro" id="IPR050232">
    <property type="entry name" value="FBL13/AtMIF1-like"/>
</dbReference>
<dbReference type="Pfam" id="PF24758">
    <property type="entry name" value="LRR_At5g56370"/>
    <property type="match status" value="1"/>
</dbReference>
<reference evidence="3 4" key="1">
    <citation type="journal article" date="2018" name="Nat. Genet.">
        <title>The Rosa genome provides new insights in the design of modern roses.</title>
        <authorList>
            <person name="Bendahmane M."/>
        </authorList>
    </citation>
    <scope>NUCLEOTIDE SEQUENCE [LARGE SCALE GENOMIC DNA]</scope>
    <source>
        <strain evidence="4">cv. Old Blush</strain>
    </source>
</reference>
<protein>
    <submittedName>
        <fullName evidence="3">Putative F-box domain, leucine-rich repeat domain, L domain-containing protein</fullName>
    </submittedName>
</protein>
<comment type="caution">
    <text evidence="3">The sequence shown here is derived from an EMBL/GenBank/DDBJ whole genome shotgun (WGS) entry which is preliminary data.</text>
</comment>
<dbReference type="PANTHER" id="PTHR31900:SF30">
    <property type="entry name" value="SUPERFAMILY PROTEIN, PUTATIVE-RELATED"/>
    <property type="match status" value="1"/>
</dbReference>
<dbReference type="Gene3D" id="3.80.10.10">
    <property type="entry name" value="Ribonuclease Inhibitor"/>
    <property type="match status" value="1"/>
</dbReference>
<dbReference type="InterPro" id="IPR001810">
    <property type="entry name" value="F-box_dom"/>
</dbReference>
<dbReference type="PANTHER" id="PTHR31900">
    <property type="entry name" value="F-BOX/RNI SUPERFAMILY PROTEIN-RELATED"/>
    <property type="match status" value="1"/>
</dbReference>
<dbReference type="SUPFAM" id="SSF81383">
    <property type="entry name" value="F-box domain"/>
    <property type="match status" value="1"/>
</dbReference>
<evidence type="ECO:0000259" key="1">
    <source>
        <dbReference type="Pfam" id="PF00646"/>
    </source>
</evidence>
<organism evidence="3 4">
    <name type="scientific">Rosa chinensis</name>
    <name type="common">China rose</name>
    <dbReference type="NCBI Taxonomy" id="74649"/>
    <lineage>
        <taxon>Eukaryota</taxon>
        <taxon>Viridiplantae</taxon>
        <taxon>Streptophyta</taxon>
        <taxon>Embryophyta</taxon>
        <taxon>Tracheophyta</taxon>
        <taxon>Spermatophyta</taxon>
        <taxon>Magnoliopsida</taxon>
        <taxon>eudicotyledons</taxon>
        <taxon>Gunneridae</taxon>
        <taxon>Pentapetalae</taxon>
        <taxon>rosids</taxon>
        <taxon>fabids</taxon>
        <taxon>Rosales</taxon>
        <taxon>Rosaceae</taxon>
        <taxon>Rosoideae</taxon>
        <taxon>Rosoideae incertae sedis</taxon>
        <taxon>Rosa</taxon>
    </lineage>
</organism>
<dbReference type="InterPro" id="IPR055411">
    <property type="entry name" value="LRR_FXL15/At3g58940/PEG3-like"/>
</dbReference>
<dbReference type="EMBL" id="PDCK01000039">
    <property type="protein sequence ID" value="PRQ58515.1"/>
    <property type="molecule type" value="Genomic_DNA"/>
</dbReference>
<dbReference type="Pfam" id="PF00646">
    <property type="entry name" value="F-box"/>
    <property type="match status" value="1"/>
</dbReference>
<dbReference type="InterPro" id="IPR036047">
    <property type="entry name" value="F-box-like_dom_sf"/>
</dbReference>
<dbReference type="Gramene" id="PRQ58515">
    <property type="protein sequence ID" value="PRQ58515"/>
    <property type="gene ID" value="RchiOBHm_Chr1g0360131"/>
</dbReference>
<proteinExistence type="predicted"/>
<evidence type="ECO:0000259" key="2">
    <source>
        <dbReference type="Pfam" id="PF24758"/>
    </source>
</evidence>
<sequence length="426" mass="49039">MAMAVNPIPPDLPDLVIHRILQLLPTKSAIRMSFLSKEWQDACCLGPVIDFNEGGDDNNLHEHTKFVENILNRYLEICEKDPNKRNLEKFKLHMTRYSSRDANIVTKWLIFSCKRSVKELDISLMPVSELNYDMLSCLDPLEASRAASRMKNLFYLSRMALVSLVNAKSVTTLNLEYVRMKKIYNKHPISVGLLPSLKSMSFKRLHFDYEALLSLISECPFIEHLSLTSCSFQGDIYMRSSSLKSLEIDRCEALLVRVYEAINLKSLSVVSGFGSSEFSQLEQVIFRDCLKLKCMNIHASHLRFLNLDGCHNVKGTIDAPKLEFFNFVGYLKCKFSLKAPNLRMTRIELIENWDREAATSNRQWKHFTTLSDFLQEFGISKSLYLCVSDFKAVIFPKDFRKTLSSPIFPNLEELHFSAKIPCLQVR</sequence>
<feature type="domain" description="F-box/LRR-repeat protein 15/At3g58940/PEG3-like LRR" evidence="2">
    <location>
        <begin position="162"/>
        <end position="294"/>
    </location>
</feature>
<evidence type="ECO:0000313" key="3">
    <source>
        <dbReference type="EMBL" id="PRQ58515.1"/>
    </source>
</evidence>
<dbReference type="Proteomes" id="UP000238479">
    <property type="component" value="Chromosome 1"/>
</dbReference>
<feature type="domain" description="F-box" evidence="1">
    <location>
        <begin position="11"/>
        <end position="43"/>
    </location>
</feature>
<keyword evidence="4" id="KW-1185">Reference proteome</keyword>
<dbReference type="AlphaFoldDB" id="A0A2P6SIK3"/>
<evidence type="ECO:0000313" key="4">
    <source>
        <dbReference type="Proteomes" id="UP000238479"/>
    </source>
</evidence>
<gene>
    <name evidence="3" type="ORF">RchiOBHm_Chr1g0360131</name>
</gene>
<dbReference type="STRING" id="74649.A0A2P6SIK3"/>
<accession>A0A2P6SIK3</accession>
<dbReference type="SUPFAM" id="SSF52047">
    <property type="entry name" value="RNI-like"/>
    <property type="match status" value="1"/>
</dbReference>
<dbReference type="InterPro" id="IPR032675">
    <property type="entry name" value="LRR_dom_sf"/>
</dbReference>
<name>A0A2P6SIK3_ROSCH</name>